<dbReference type="Proteomes" id="UP000292886">
    <property type="component" value="Chromosome"/>
</dbReference>
<evidence type="ECO:0000313" key="11">
    <source>
        <dbReference type="Proteomes" id="UP000292886"/>
    </source>
</evidence>
<dbReference type="GO" id="GO:0050334">
    <property type="term" value="F:thiaminase activity"/>
    <property type="evidence" value="ECO:0007669"/>
    <property type="project" value="UniProtKB-EC"/>
</dbReference>
<evidence type="ECO:0000256" key="6">
    <source>
        <dbReference type="ARBA" id="ARBA00013647"/>
    </source>
</evidence>
<dbReference type="OrthoDB" id="34166at2"/>
<accession>A0A4P6YX36</accession>
<organism evidence="10 11">
    <name type="scientific">Periweissella cryptocerci</name>
    <dbReference type="NCBI Taxonomy" id="2506420"/>
    <lineage>
        <taxon>Bacteria</taxon>
        <taxon>Bacillati</taxon>
        <taxon>Bacillota</taxon>
        <taxon>Bacilli</taxon>
        <taxon>Lactobacillales</taxon>
        <taxon>Lactobacillaceae</taxon>
        <taxon>Periweissella</taxon>
    </lineage>
</organism>
<proteinExistence type="inferred from homology"/>
<evidence type="ECO:0000256" key="4">
    <source>
        <dbReference type="ARBA" id="ARBA00011881"/>
    </source>
</evidence>
<evidence type="ECO:0000256" key="3">
    <source>
        <dbReference type="ARBA" id="ARBA00010264"/>
    </source>
</evidence>
<keyword evidence="7" id="KW-0784">Thiamine biosynthesis</keyword>
<dbReference type="KEGG" id="wei:EQG49_13535"/>
<evidence type="ECO:0000256" key="8">
    <source>
        <dbReference type="ARBA" id="ARBA00048337"/>
    </source>
</evidence>
<protein>
    <recommendedName>
        <fullName evidence="6">Aminopyrimidine aminohydrolase</fullName>
        <ecNumber evidence="5">3.5.99.2</ecNumber>
    </recommendedName>
</protein>
<evidence type="ECO:0000256" key="5">
    <source>
        <dbReference type="ARBA" id="ARBA00012684"/>
    </source>
</evidence>
<dbReference type="GO" id="GO:0005829">
    <property type="term" value="C:cytosol"/>
    <property type="evidence" value="ECO:0007669"/>
    <property type="project" value="TreeGrafter"/>
</dbReference>
<dbReference type="Gene3D" id="1.20.910.10">
    <property type="entry name" value="Heme oxygenase-like"/>
    <property type="match status" value="1"/>
</dbReference>
<evidence type="ECO:0000256" key="7">
    <source>
        <dbReference type="ARBA" id="ARBA00022977"/>
    </source>
</evidence>
<comment type="catalytic activity">
    <reaction evidence="1">
        <text>4-amino-5-aminomethyl-2-methylpyrimidine + H2O = 4-amino-5-hydroxymethyl-2-methylpyrimidine + NH4(+)</text>
        <dbReference type="Rhea" id="RHEA:31799"/>
        <dbReference type="ChEBI" id="CHEBI:15377"/>
        <dbReference type="ChEBI" id="CHEBI:16892"/>
        <dbReference type="ChEBI" id="CHEBI:28938"/>
        <dbReference type="ChEBI" id="CHEBI:63416"/>
        <dbReference type="EC" id="3.5.99.2"/>
    </reaction>
</comment>
<comment type="pathway">
    <text evidence="2">Cofactor biosynthesis; thiamine diphosphate biosynthesis.</text>
</comment>
<dbReference type="InterPro" id="IPR050967">
    <property type="entry name" value="Thiamine_Salvage_TenA"/>
</dbReference>
<feature type="domain" description="Thiaminase-2/PQQC" evidence="9">
    <location>
        <begin position="10"/>
        <end position="216"/>
    </location>
</feature>
<comment type="similarity">
    <text evidence="3">Belongs to the TenA family.</text>
</comment>
<comment type="catalytic activity">
    <reaction evidence="8">
        <text>thiamine + H2O = 5-(2-hydroxyethyl)-4-methylthiazole + 4-amino-5-hydroxymethyl-2-methylpyrimidine + H(+)</text>
        <dbReference type="Rhea" id="RHEA:17509"/>
        <dbReference type="ChEBI" id="CHEBI:15377"/>
        <dbReference type="ChEBI" id="CHEBI:15378"/>
        <dbReference type="ChEBI" id="CHEBI:16892"/>
        <dbReference type="ChEBI" id="CHEBI:17957"/>
        <dbReference type="ChEBI" id="CHEBI:18385"/>
        <dbReference type="EC" id="3.5.99.2"/>
    </reaction>
</comment>
<evidence type="ECO:0000313" key="10">
    <source>
        <dbReference type="EMBL" id="QBO37420.1"/>
    </source>
</evidence>
<gene>
    <name evidence="10" type="ORF">EQG49_13535</name>
</gene>
<dbReference type="SUPFAM" id="SSF48613">
    <property type="entry name" value="Heme oxygenase-like"/>
    <property type="match status" value="1"/>
</dbReference>
<dbReference type="PANTHER" id="PTHR43198:SF2">
    <property type="entry name" value="SI:CH1073-67J19.1-RELATED"/>
    <property type="match status" value="1"/>
</dbReference>
<reference evidence="11" key="1">
    <citation type="submission" date="2019-03" db="EMBL/GenBank/DDBJ databases">
        <title>Weissella sp. 26KH-42 Genome sequencing.</title>
        <authorList>
            <person name="Heo J."/>
            <person name="Kim S.-J."/>
            <person name="Kim J.-S."/>
            <person name="Hong S.-B."/>
            <person name="Kwon S.-W."/>
        </authorList>
    </citation>
    <scope>NUCLEOTIDE SEQUENCE [LARGE SCALE GENOMIC DNA]</scope>
    <source>
        <strain evidence="11">26KH-42</strain>
    </source>
</reference>
<dbReference type="GO" id="GO:0009228">
    <property type="term" value="P:thiamine biosynthetic process"/>
    <property type="evidence" value="ECO:0007669"/>
    <property type="project" value="UniProtKB-KW"/>
</dbReference>
<evidence type="ECO:0000256" key="2">
    <source>
        <dbReference type="ARBA" id="ARBA00004948"/>
    </source>
</evidence>
<dbReference type="InterPro" id="IPR004305">
    <property type="entry name" value="Thiaminase-2/PQQC"/>
</dbReference>
<dbReference type="EMBL" id="CP037940">
    <property type="protein sequence ID" value="QBO37420.1"/>
    <property type="molecule type" value="Genomic_DNA"/>
</dbReference>
<evidence type="ECO:0000259" key="9">
    <source>
        <dbReference type="Pfam" id="PF03070"/>
    </source>
</evidence>
<sequence length="233" mass="25997">MKFSDSLIEAANPIIDAILAHPFLQDVVAGTISPARLIAYVQQDEHYLSEYDKGFAQAFTMTDNIAEQAIFAPLVAVTTGESVAHNWLLSAAGTSLDELDLGKANPTTTAYLNHLALAGQHDYLTLVAALIPCAWTYRVFGETLAPQVGEETALQKWLHVYAGDYPEILTTELADELFSILDFHAASLTTAQRQTIQTVFLQSCEYEWRFWDAVYHQETWTFENTIYQQAEAI</sequence>
<dbReference type="GO" id="GO:0009229">
    <property type="term" value="P:thiamine diphosphate biosynthetic process"/>
    <property type="evidence" value="ECO:0007669"/>
    <property type="project" value="UniProtKB-UniPathway"/>
</dbReference>
<dbReference type="PANTHER" id="PTHR43198">
    <property type="entry name" value="BIFUNCTIONAL TH2 PROTEIN"/>
    <property type="match status" value="1"/>
</dbReference>
<dbReference type="AlphaFoldDB" id="A0A4P6YX36"/>
<dbReference type="UniPathway" id="UPA00060"/>
<dbReference type="Pfam" id="PF03070">
    <property type="entry name" value="TENA_THI-4"/>
    <property type="match status" value="1"/>
</dbReference>
<keyword evidence="11" id="KW-1185">Reference proteome</keyword>
<evidence type="ECO:0000256" key="1">
    <source>
        <dbReference type="ARBA" id="ARBA00001881"/>
    </source>
</evidence>
<dbReference type="EC" id="3.5.99.2" evidence="5"/>
<dbReference type="InterPro" id="IPR016084">
    <property type="entry name" value="Haem_Oase-like_multi-hlx"/>
</dbReference>
<comment type="subunit">
    <text evidence="4">Homotetramer.</text>
</comment>
<name>A0A4P6YX36_9LACO</name>
<dbReference type="RefSeq" id="WP_133364497.1">
    <property type="nucleotide sequence ID" value="NZ_CP037940.1"/>
</dbReference>